<name>D7CBZ8_STRBB</name>
<reference evidence="3 4" key="1">
    <citation type="journal article" date="2010" name="J. Bacteriol.">
        <title>Genome sequence of the milbemycin-producing bacterium Streptomyces bingchenggensis.</title>
        <authorList>
            <person name="Wang X.J."/>
            <person name="Yan Y.J."/>
            <person name="Zhang B."/>
            <person name="An J."/>
            <person name="Wang J.J."/>
            <person name="Tian J."/>
            <person name="Jiang L."/>
            <person name="Chen Y.H."/>
            <person name="Huang S.X."/>
            <person name="Yin M."/>
            <person name="Zhang J."/>
            <person name="Gao A.L."/>
            <person name="Liu C.X."/>
            <person name="Zhu Z.X."/>
            <person name="Xiang W.S."/>
        </authorList>
    </citation>
    <scope>NUCLEOTIDE SEQUENCE [LARGE SCALE GENOMIC DNA]</scope>
    <source>
        <strain evidence="3 4">BCW-1</strain>
    </source>
</reference>
<gene>
    <name evidence="3" type="ordered locus">SBI_01372</name>
</gene>
<evidence type="ECO:0000313" key="4">
    <source>
        <dbReference type="Proteomes" id="UP000000377"/>
    </source>
</evidence>
<dbReference type="Gene3D" id="3.40.50.1820">
    <property type="entry name" value="alpha/beta hydrolase"/>
    <property type="match status" value="1"/>
</dbReference>
<dbReference type="Pfam" id="PF00975">
    <property type="entry name" value="Thioesterase"/>
    <property type="match status" value="1"/>
</dbReference>
<dbReference type="InterPro" id="IPR012223">
    <property type="entry name" value="TEII"/>
</dbReference>
<dbReference type="PANTHER" id="PTHR11487">
    <property type="entry name" value="THIOESTERASE"/>
    <property type="match status" value="1"/>
</dbReference>
<dbReference type="PANTHER" id="PTHR11487:SF0">
    <property type="entry name" value="S-ACYL FATTY ACID SYNTHASE THIOESTERASE, MEDIUM CHAIN"/>
    <property type="match status" value="1"/>
</dbReference>
<dbReference type="GO" id="GO:0008610">
    <property type="term" value="P:lipid biosynthetic process"/>
    <property type="evidence" value="ECO:0007669"/>
    <property type="project" value="TreeGrafter"/>
</dbReference>
<keyword evidence="4" id="KW-1185">Reference proteome</keyword>
<accession>D7CBZ8</accession>
<dbReference type="AlphaFoldDB" id="D7CBZ8"/>
<dbReference type="PATRIC" id="fig|749414.3.peg.1408"/>
<sequence length="92" mass="10546">MLDDEEMLQVILPVVRSDYRAAETYRYRTGPKLTTPIIALVGDDDPKVTTDEAQMWRDHTSGPFELEVFRGGHFYLNAHVSTVIDRIRTHLG</sequence>
<protein>
    <submittedName>
        <fullName evidence="3">Thioesterase</fullName>
    </submittedName>
</protein>
<comment type="similarity">
    <text evidence="1">Belongs to the thioesterase family.</text>
</comment>
<evidence type="ECO:0000259" key="2">
    <source>
        <dbReference type="Pfam" id="PF00975"/>
    </source>
</evidence>
<dbReference type="KEGG" id="sbh:SBI_01372"/>
<dbReference type="STRING" id="749414.SBI_01372"/>
<dbReference type="SUPFAM" id="SSF53474">
    <property type="entry name" value="alpha/beta-Hydrolases"/>
    <property type="match status" value="1"/>
</dbReference>
<dbReference type="eggNOG" id="COG3208">
    <property type="taxonomic scope" value="Bacteria"/>
</dbReference>
<dbReference type="InterPro" id="IPR001031">
    <property type="entry name" value="Thioesterase"/>
</dbReference>
<dbReference type="Proteomes" id="UP000000377">
    <property type="component" value="Chromosome"/>
</dbReference>
<proteinExistence type="inferred from homology"/>
<dbReference type="InterPro" id="IPR029058">
    <property type="entry name" value="AB_hydrolase_fold"/>
</dbReference>
<evidence type="ECO:0000313" key="3">
    <source>
        <dbReference type="EMBL" id="ADI04493.1"/>
    </source>
</evidence>
<dbReference type="HOGENOM" id="CLU_159159_0_0_11"/>
<evidence type="ECO:0000256" key="1">
    <source>
        <dbReference type="ARBA" id="ARBA00007169"/>
    </source>
</evidence>
<dbReference type="EMBL" id="CP002047">
    <property type="protein sequence ID" value="ADI04493.1"/>
    <property type="molecule type" value="Genomic_DNA"/>
</dbReference>
<organism evidence="3 4">
    <name type="scientific">Streptomyces bingchenggensis (strain BCW-1)</name>
    <dbReference type="NCBI Taxonomy" id="749414"/>
    <lineage>
        <taxon>Bacteria</taxon>
        <taxon>Bacillati</taxon>
        <taxon>Actinomycetota</taxon>
        <taxon>Actinomycetes</taxon>
        <taxon>Kitasatosporales</taxon>
        <taxon>Streptomycetaceae</taxon>
        <taxon>Streptomyces</taxon>
    </lineage>
</organism>
<feature type="domain" description="Thioesterase" evidence="2">
    <location>
        <begin position="2"/>
        <end position="89"/>
    </location>
</feature>